<feature type="signal peptide" evidence="2">
    <location>
        <begin position="1"/>
        <end position="21"/>
    </location>
</feature>
<dbReference type="Proteomes" id="UP001597383">
    <property type="component" value="Unassembled WGS sequence"/>
</dbReference>
<reference evidence="5" key="1">
    <citation type="journal article" date="2019" name="Int. J. Syst. Evol. Microbiol.">
        <title>The Global Catalogue of Microorganisms (GCM) 10K type strain sequencing project: providing services to taxonomists for standard genome sequencing and annotation.</title>
        <authorList>
            <consortium name="The Broad Institute Genomics Platform"/>
            <consortium name="The Broad Institute Genome Sequencing Center for Infectious Disease"/>
            <person name="Wu L."/>
            <person name="Ma J."/>
        </authorList>
    </citation>
    <scope>NUCLEOTIDE SEQUENCE [LARGE SCALE GENOMIC DNA]</scope>
    <source>
        <strain evidence="5">R28</strain>
    </source>
</reference>
<accession>A0ABW4VUJ7</accession>
<evidence type="ECO:0000259" key="3">
    <source>
        <dbReference type="Pfam" id="PF14478"/>
    </source>
</evidence>
<dbReference type="Pfam" id="PF14478">
    <property type="entry name" value="DUF4430"/>
    <property type="match status" value="1"/>
</dbReference>
<feature type="domain" description="Transcobalamin-like C-terminal" evidence="3">
    <location>
        <begin position="169"/>
        <end position="244"/>
    </location>
</feature>
<protein>
    <submittedName>
        <fullName evidence="4">DUF4430 domain-containing protein</fullName>
    </submittedName>
</protein>
<dbReference type="InterPro" id="IPR027954">
    <property type="entry name" value="Transcobalamin-like_C"/>
</dbReference>
<sequence>MRRFFFIILITLFTIITTGCAKDEVVSQTNVSDHATKRVEVVNHHQLAVGEKEHQEVEEEKEEQAEQELSVRSEDITETNKDESTAQSAKENNSKSTKEDRNNTSSKQESKKKNNSDLEDKPVEEKGSETKEEPKEEVQKPKETVTFSITTGDVRGVILSSTEVSVYEGDTVLDVTRRITKEKGIQLSVRGSDATAYVEGIDNLYEFDEGPLSGWLIRVDGVLIDRSTGIYPIEPGQTIKWIYTTNYLEDGFD</sequence>
<evidence type="ECO:0000256" key="1">
    <source>
        <dbReference type="SAM" id="MobiDB-lite"/>
    </source>
</evidence>
<feature type="region of interest" description="Disordered" evidence="1">
    <location>
        <begin position="48"/>
        <end position="144"/>
    </location>
</feature>
<proteinExistence type="predicted"/>
<dbReference type="PROSITE" id="PS51257">
    <property type="entry name" value="PROKAR_LIPOPROTEIN"/>
    <property type="match status" value="1"/>
</dbReference>
<dbReference type="RefSeq" id="WP_377554660.1">
    <property type="nucleotide sequence ID" value="NZ_JBHUHQ010000002.1"/>
</dbReference>
<name>A0ABW4VUJ7_9BACI</name>
<feature type="chain" id="PRO_5045340036" evidence="2">
    <location>
        <begin position="22"/>
        <end position="253"/>
    </location>
</feature>
<dbReference type="Gene3D" id="2.170.130.30">
    <property type="match status" value="1"/>
</dbReference>
<gene>
    <name evidence="4" type="ORF">ACFSJF_01260</name>
</gene>
<keyword evidence="2" id="KW-0732">Signal</keyword>
<evidence type="ECO:0000313" key="5">
    <source>
        <dbReference type="Proteomes" id="UP001597383"/>
    </source>
</evidence>
<feature type="compositionally biased region" description="Basic and acidic residues" evidence="1">
    <location>
        <begin position="92"/>
        <end position="143"/>
    </location>
</feature>
<dbReference type="EMBL" id="JBHUHQ010000002">
    <property type="protein sequence ID" value="MFD2042937.1"/>
    <property type="molecule type" value="Genomic_DNA"/>
</dbReference>
<organism evidence="4 5">
    <name type="scientific">Ornithinibacillus salinisoli</name>
    <dbReference type="NCBI Taxonomy" id="1848459"/>
    <lineage>
        <taxon>Bacteria</taxon>
        <taxon>Bacillati</taxon>
        <taxon>Bacillota</taxon>
        <taxon>Bacilli</taxon>
        <taxon>Bacillales</taxon>
        <taxon>Bacillaceae</taxon>
        <taxon>Ornithinibacillus</taxon>
    </lineage>
</organism>
<keyword evidence="5" id="KW-1185">Reference proteome</keyword>
<evidence type="ECO:0000256" key="2">
    <source>
        <dbReference type="SAM" id="SignalP"/>
    </source>
</evidence>
<evidence type="ECO:0000313" key="4">
    <source>
        <dbReference type="EMBL" id="MFD2042937.1"/>
    </source>
</evidence>
<feature type="compositionally biased region" description="Acidic residues" evidence="1">
    <location>
        <begin position="56"/>
        <end position="66"/>
    </location>
</feature>
<comment type="caution">
    <text evidence="4">The sequence shown here is derived from an EMBL/GenBank/DDBJ whole genome shotgun (WGS) entry which is preliminary data.</text>
</comment>
<feature type="compositionally biased region" description="Basic and acidic residues" evidence="1">
    <location>
        <begin position="69"/>
        <end position="84"/>
    </location>
</feature>